<proteinExistence type="predicted"/>
<feature type="transmembrane region" description="Helical" evidence="1">
    <location>
        <begin position="79"/>
        <end position="102"/>
    </location>
</feature>
<reference evidence="2 3" key="1">
    <citation type="submission" date="2020-11" db="EMBL/GenBank/DDBJ databases">
        <title>A novel isolate from a Black sea contaminated sediment with potential to produce alkanes: Plantactinospora alkalitolerans sp. nov.</title>
        <authorList>
            <person name="Carro L."/>
            <person name="Veyisoglu A."/>
            <person name="Guven K."/>
            <person name="Schumann P."/>
            <person name="Klenk H.-P."/>
            <person name="Sahin N."/>
        </authorList>
    </citation>
    <scope>NUCLEOTIDE SEQUENCE [LARGE SCALE GENOMIC DNA]</scope>
    <source>
        <strain evidence="2 3">S1510</strain>
    </source>
</reference>
<dbReference type="RefSeq" id="WP_196205339.1">
    <property type="nucleotide sequence ID" value="NZ_JADPUN010000297.1"/>
</dbReference>
<organism evidence="2 3">
    <name type="scientific">Plantactinospora alkalitolerans</name>
    <dbReference type="NCBI Taxonomy" id="2789879"/>
    <lineage>
        <taxon>Bacteria</taxon>
        <taxon>Bacillati</taxon>
        <taxon>Actinomycetota</taxon>
        <taxon>Actinomycetes</taxon>
        <taxon>Micromonosporales</taxon>
        <taxon>Micromonosporaceae</taxon>
        <taxon>Plantactinospora</taxon>
    </lineage>
</organism>
<evidence type="ECO:0000256" key="1">
    <source>
        <dbReference type="SAM" id="Phobius"/>
    </source>
</evidence>
<keyword evidence="1" id="KW-1133">Transmembrane helix</keyword>
<sequence>MDLIPTPPSTRPPQVGQAAGLFVAAGLLTVADRFVTGPVGGARWWQLALLSMATLGLFYLLPAWLIWRLPRFGSFGRYLVLRVAIGVTVIMVLTDVLLTMLAVLLSTPGEDDPWNPLSVGDSLCLIAAMLLLRRPATKQFLASARNTPG</sequence>
<evidence type="ECO:0000313" key="3">
    <source>
        <dbReference type="Proteomes" id="UP000638560"/>
    </source>
</evidence>
<accession>A0ABS0H5U1</accession>
<dbReference type="EMBL" id="JADPUN010000297">
    <property type="protein sequence ID" value="MBF9133837.1"/>
    <property type="molecule type" value="Genomic_DNA"/>
</dbReference>
<evidence type="ECO:0000313" key="2">
    <source>
        <dbReference type="EMBL" id="MBF9133837.1"/>
    </source>
</evidence>
<keyword evidence="1" id="KW-0812">Transmembrane</keyword>
<dbReference type="Proteomes" id="UP000638560">
    <property type="component" value="Unassembled WGS sequence"/>
</dbReference>
<feature type="transmembrane region" description="Helical" evidence="1">
    <location>
        <begin position="44"/>
        <end position="67"/>
    </location>
</feature>
<gene>
    <name evidence="2" type="ORF">I0C86_33620</name>
</gene>
<keyword evidence="1" id="KW-0472">Membrane</keyword>
<comment type="caution">
    <text evidence="2">The sequence shown here is derived from an EMBL/GenBank/DDBJ whole genome shotgun (WGS) entry which is preliminary data.</text>
</comment>
<protein>
    <submittedName>
        <fullName evidence="2">Uncharacterized protein</fullName>
    </submittedName>
</protein>
<name>A0ABS0H5U1_9ACTN</name>
<keyword evidence="3" id="KW-1185">Reference proteome</keyword>